<dbReference type="EMBL" id="JAKVTV010000001">
    <property type="protein sequence ID" value="MCH4822263.1"/>
    <property type="molecule type" value="Genomic_DNA"/>
</dbReference>
<dbReference type="PANTHER" id="PTHR33508">
    <property type="entry name" value="UPF0056 MEMBRANE PROTEIN YHCE"/>
    <property type="match status" value="1"/>
</dbReference>
<dbReference type="PANTHER" id="PTHR33508:SF1">
    <property type="entry name" value="UPF0056 MEMBRANE PROTEIN YHCE"/>
    <property type="match status" value="1"/>
</dbReference>
<evidence type="ECO:0000256" key="7">
    <source>
        <dbReference type="RuleBase" id="RU362048"/>
    </source>
</evidence>
<dbReference type="NCBIfam" id="TIGR00427">
    <property type="entry name" value="NAAT family transporter"/>
    <property type="match status" value="1"/>
</dbReference>
<evidence type="ECO:0000313" key="9">
    <source>
        <dbReference type="Proteomes" id="UP001139226"/>
    </source>
</evidence>
<evidence type="ECO:0000256" key="2">
    <source>
        <dbReference type="ARBA" id="ARBA00009784"/>
    </source>
</evidence>
<name>A0A9X1V3P3_9FLAO</name>
<evidence type="ECO:0000313" key="8">
    <source>
        <dbReference type="EMBL" id="MCH4822263.1"/>
    </source>
</evidence>
<feature type="transmembrane region" description="Helical" evidence="7">
    <location>
        <begin position="132"/>
        <end position="150"/>
    </location>
</feature>
<proteinExistence type="inferred from homology"/>
<dbReference type="GO" id="GO:0005886">
    <property type="term" value="C:plasma membrane"/>
    <property type="evidence" value="ECO:0007669"/>
    <property type="project" value="UniProtKB-SubCell"/>
</dbReference>
<evidence type="ECO:0000256" key="3">
    <source>
        <dbReference type="ARBA" id="ARBA00022475"/>
    </source>
</evidence>
<comment type="caution">
    <text evidence="8">The sequence shown here is derived from an EMBL/GenBank/DDBJ whole genome shotgun (WGS) entry which is preliminary data.</text>
</comment>
<keyword evidence="6 7" id="KW-0472">Membrane</keyword>
<keyword evidence="4 7" id="KW-0812">Transmembrane</keyword>
<keyword evidence="5 7" id="KW-1133">Transmembrane helix</keyword>
<feature type="transmembrane region" description="Helical" evidence="7">
    <location>
        <begin position="74"/>
        <end position="94"/>
    </location>
</feature>
<feature type="transmembrane region" description="Helical" evidence="7">
    <location>
        <begin position="45"/>
        <end position="68"/>
    </location>
</feature>
<feature type="transmembrane region" description="Helical" evidence="7">
    <location>
        <begin position="12"/>
        <end position="33"/>
    </location>
</feature>
<dbReference type="RefSeq" id="WP_240712372.1">
    <property type="nucleotide sequence ID" value="NZ_JAKVTV010000001.1"/>
</dbReference>
<reference evidence="8" key="1">
    <citation type="submission" date="2022-03" db="EMBL/GenBank/DDBJ databases">
        <title>Gramella crocea sp. nov., isolated from activated sludge of a seafood processing plant.</title>
        <authorList>
            <person name="Zhang X."/>
        </authorList>
    </citation>
    <scope>NUCLEOTIDE SEQUENCE</scope>
    <source>
        <strain evidence="8">YJ019</strain>
    </source>
</reference>
<organism evidence="8 9">
    <name type="scientific">Christiangramia lutea</name>
    <dbReference type="NCBI Taxonomy" id="1607951"/>
    <lineage>
        <taxon>Bacteria</taxon>
        <taxon>Pseudomonadati</taxon>
        <taxon>Bacteroidota</taxon>
        <taxon>Flavobacteriia</taxon>
        <taxon>Flavobacteriales</taxon>
        <taxon>Flavobacteriaceae</taxon>
        <taxon>Christiangramia</taxon>
    </lineage>
</organism>
<keyword evidence="3" id="KW-1003">Cell membrane</keyword>
<gene>
    <name evidence="8" type="ORF">ML462_03675</name>
</gene>
<dbReference type="Proteomes" id="UP001139226">
    <property type="component" value="Unassembled WGS sequence"/>
</dbReference>
<accession>A0A9X1V3P3</accession>
<protein>
    <recommendedName>
        <fullName evidence="7">UPF0056 membrane protein</fullName>
    </recommendedName>
</protein>
<sequence length="192" mass="20812">MFKVLDFRQIFTAGMVLFAVIDIIGNIPIIIDLRKKVGHIQSEKASIVAGIIMIVFLFLGKEILNLIGIDVNSFAVAGSFILFFLALEMILGISLYKDDAPETASVVPLAFPLIAGAGTMTSLVSLQAEYETVNIIVAIIINIIFVYLVLKSSAKIEKILGSQGINVIRKVFGVILLAIAVKLFAANIQNLF</sequence>
<dbReference type="InterPro" id="IPR002771">
    <property type="entry name" value="Multi_antbiot-R_MarC"/>
</dbReference>
<comment type="similarity">
    <text evidence="2 7">Belongs to the UPF0056 (MarC) family.</text>
</comment>
<feature type="transmembrane region" description="Helical" evidence="7">
    <location>
        <begin position="106"/>
        <end position="126"/>
    </location>
</feature>
<evidence type="ECO:0000256" key="5">
    <source>
        <dbReference type="ARBA" id="ARBA00022989"/>
    </source>
</evidence>
<dbReference type="Pfam" id="PF01914">
    <property type="entry name" value="MarC"/>
    <property type="match status" value="1"/>
</dbReference>
<evidence type="ECO:0000256" key="6">
    <source>
        <dbReference type="ARBA" id="ARBA00023136"/>
    </source>
</evidence>
<evidence type="ECO:0000256" key="1">
    <source>
        <dbReference type="ARBA" id="ARBA00004651"/>
    </source>
</evidence>
<feature type="transmembrane region" description="Helical" evidence="7">
    <location>
        <begin position="171"/>
        <end position="189"/>
    </location>
</feature>
<comment type="subcellular location">
    <subcellularLocation>
        <location evidence="1 7">Cell membrane</location>
        <topology evidence="1 7">Multi-pass membrane protein</topology>
    </subcellularLocation>
</comment>
<keyword evidence="9" id="KW-1185">Reference proteome</keyword>
<evidence type="ECO:0000256" key="4">
    <source>
        <dbReference type="ARBA" id="ARBA00022692"/>
    </source>
</evidence>
<dbReference type="AlphaFoldDB" id="A0A9X1V3P3"/>